<protein>
    <recommendedName>
        <fullName evidence="6">Ciliary microtubule inner protein 2A-C-like domain-containing protein</fullName>
    </recommendedName>
</protein>
<evidence type="ECO:0000256" key="5">
    <source>
        <dbReference type="ARBA" id="ARBA00035661"/>
    </source>
</evidence>
<comment type="subcellular location">
    <subcellularLocation>
        <location evidence="1">Cytoplasm</location>
        <location evidence="1">Cytoskeleton</location>
        <location evidence="1">Cilium axoneme</location>
    </subcellularLocation>
</comment>
<dbReference type="InterPro" id="IPR018902">
    <property type="entry name" value="CMI2A-C-like_dom"/>
</dbReference>
<accession>A0ABP1PZF9</accession>
<evidence type="ECO:0000256" key="3">
    <source>
        <dbReference type="ARBA" id="ARBA00023212"/>
    </source>
</evidence>
<evidence type="ECO:0000259" key="6">
    <source>
        <dbReference type="Pfam" id="PF10629"/>
    </source>
</evidence>
<evidence type="ECO:0000313" key="8">
    <source>
        <dbReference type="Proteomes" id="UP001642540"/>
    </source>
</evidence>
<feature type="domain" description="Ciliary microtubule inner protein 2A-C-like" evidence="6">
    <location>
        <begin position="21"/>
        <end position="53"/>
    </location>
</feature>
<dbReference type="EMBL" id="CAXLJM020000016">
    <property type="protein sequence ID" value="CAL8083646.1"/>
    <property type="molecule type" value="Genomic_DNA"/>
</dbReference>
<dbReference type="PANTHER" id="PTHR22146">
    <property type="entry name" value="CAT EYE SYNDROME CRITICAL REGION PROTEIN 6"/>
    <property type="match status" value="1"/>
</dbReference>
<dbReference type="Proteomes" id="UP001642540">
    <property type="component" value="Unassembled WGS sequence"/>
</dbReference>
<evidence type="ECO:0000256" key="2">
    <source>
        <dbReference type="ARBA" id="ARBA00022490"/>
    </source>
</evidence>
<keyword evidence="3" id="KW-0206">Cytoskeleton</keyword>
<keyword evidence="2" id="KW-0963">Cytoplasm</keyword>
<gene>
    <name evidence="7" type="ORF">ODALV1_LOCUS5556</name>
</gene>
<comment type="caution">
    <text evidence="7">The sequence shown here is derived from an EMBL/GenBank/DDBJ whole genome shotgun (WGS) entry which is preliminary data.</text>
</comment>
<reference evidence="7 8" key="1">
    <citation type="submission" date="2024-08" db="EMBL/GenBank/DDBJ databases">
        <authorList>
            <person name="Cucini C."/>
            <person name="Frati F."/>
        </authorList>
    </citation>
    <scope>NUCLEOTIDE SEQUENCE [LARGE SCALE GENOMIC DNA]</scope>
</reference>
<organism evidence="7 8">
    <name type="scientific">Orchesella dallaii</name>
    <dbReference type="NCBI Taxonomy" id="48710"/>
    <lineage>
        <taxon>Eukaryota</taxon>
        <taxon>Metazoa</taxon>
        <taxon>Ecdysozoa</taxon>
        <taxon>Arthropoda</taxon>
        <taxon>Hexapoda</taxon>
        <taxon>Collembola</taxon>
        <taxon>Entomobryomorpha</taxon>
        <taxon>Entomobryoidea</taxon>
        <taxon>Orchesellidae</taxon>
        <taxon>Orchesellinae</taxon>
        <taxon>Orchesella</taxon>
    </lineage>
</organism>
<evidence type="ECO:0000313" key="7">
    <source>
        <dbReference type="EMBL" id="CAL8083646.1"/>
    </source>
</evidence>
<dbReference type="PANTHER" id="PTHR22146:SF8">
    <property type="entry name" value="PROTEIN FAM166B"/>
    <property type="match status" value="1"/>
</dbReference>
<comment type="similarity">
    <text evidence="5">Belongs to the CIMIP2 family.</text>
</comment>
<evidence type="ECO:0000256" key="4">
    <source>
        <dbReference type="ARBA" id="ARBA00023273"/>
    </source>
</evidence>
<keyword evidence="4" id="KW-0966">Cell projection</keyword>
<name>A0ABP1PZF9_9HEXA</name>
<sequence length="263" mass="28980">MNCIQSPAAFTTNNVSLSTPQPHYIPGYTGYVPQEKYRPGHTYGVTSHRVLLDPCISMSPRSVLNNIHPEHCSDEFGRPGLGSDPVLSAQMALVNSRVNSLGRQQYQPSMTPGYTGFVPRFQTILGHTYSPACNRALARFEQDQWRDRLFTKELEALDGWRFCYKRKPWETNEVIRAPNQDLQEFRRATSTNPATGCGCAGGRGPADATASPFPSSGSASVTTPGYSVCDYAQRRVWGVGQESGMNQTCGNATPKVNGFRFSQ</sequence>
<evidence type="ECO:0000256" key="1">
    <source>
        <dbReference type="ARBA" id="ARBA00004430"/>
    </source>
</evidence>
<dbReference type="Pfam" id="PF10629">
    <property type="entry name" value="CMI2B-like"/>
    <property type="match status" value="1"/>
</dbReference>
<proteinExistence type="inferred from homology"/>
<keyword evidence="8" id="KW-1185">Reference proteome</keyword>